<evidence type="ECO:0008006" key="2">
    <source>
        <dbReference type="Google" id="ProtNLM"/>
    </source>
</evidence>
<organism evidence="1">
    <name type="scientific">viral metagenome</name>
    <dbReference type="NCBI Taxonomy" id="1070528"/>
    <lineage>
        <taxon>unclassified sequences</taxon>
        <taxon>metagenomes</taxon>
        <taxon>organismal metagenomes</taxon>
    </lineage>
</organism>
<name>A0A6C0F4J7_9ZZZZ</name>
<proteinExistence type="predicted"/>
<reference evidence="1" key="1">
    <citation type="journal article" date="2020" name="Nature">
        <title>Giant virus diversity and host interactions through global metagenomics.</title>
        <authorList>
            <person name="Schulz F."/>
            <person name="Roux S."/>
            <person name="Paez-Espino D."/>
            <person name="Jungbluth S."/>
            <person name="Walsh D.A."/>
            <person name="Denef V.J."/>
            <person name="McMahon K.D."/>
            <person name="Konstantinidis K.T."/>
            <person name="Eloe-Fadrosh E.A."/>
            <person name="Kyrpides N.C."/>
            <person name="Woyke T."/>
        </authorList>
    </citation>
    <scope>NUCLEOTIDE SEQUENCE</scope>
    <source>
        <strain evidence="1">GVMAG-S-ERX555967-130</strain>
    </source>
</reference>
<accession>A0A6C0F4J7</accession>
<dbReference type="EMBL" id="MN738786">
    <property type="protein sequence ID" value="QHT36667.1"/>
    <property type="molecule type" value="Genomic_DNA"/>
</dbReference>
<sequence>MYYYRRIHDIEGLRIIYVTFSDYNRLSGFDDLLELWKSQYIEQRRFRFVFDTRGLKELPSLYYCFQMAWFIRRLKKDYRDQYLERSLILVNRVGIRRLLDFIFTIQSPVAPVYIYHCEGQVDPKQMTELVQQSTIQDEDITEILP</sequence>
<evidence type="ECO:0000313" key="1">
    <source>
        <dbReference type="EMBL" id="QHT36667.1"/>
    </source>
</evidence>
<dbReference type="AlphaFoldDB" id="A0A6C0F4J7"/>
<protein>
    <recommendedName>
        <fullName evidence="2">CRAL-TRIO domain-containing protein</fullName>
    </recommendedName>
</protein>